<evidence type="ECO:0000313" key="2">
    <source>
        <dbReference type="EMBL" id="KPQ33597.1"/>
    </source>
</evidence>
<dbReference type="Gene3D" id="3.40.50.2000">
    <property type="entry name" value="Glycogen Phosphorylase B"/>
    <property type="match status" value="2"/>
</dbReference>
<sequence>MPQPLISIAQATSNSNALQAAMAFSEVGWLHEIVTTLAYNPDAAQAKYTKQFPDALNRLIQKELSRRTWSIPGTGKIVSYPWEELVRVGLVRSKLCRPFQLNPDRLFSWVLDSLDRRVASHHLNGLNAIYGYEDGAATIFAAAKQQGICCLYDLPIPFYQFVRAIQAEEAERFPQLAVAIEAIQEPNWKIQRKNQELALADHIFVASSITQRSLLEAGVSAEKISVIPYGAPTEYFRPQAKPDDQFRVLYVGRMSPRKGVQYLLEAWKSLKLPNAELLFVGSNLMPKVWLQPYQHLYKHIASIPHACLNQYYSLANVLVFPSLVEGFGLVLTEAMACGIPIITTPNTAGPDIITDGVEGFIVPIRDVGALQEKLEWCYRHPEELAKMGRSARRKAEQLTWKSYRHRLSAKVKELLPT</sequence>
<reference evidence="2 3" key="1">
    <citation type="submission" date="2015-09" db="EMBL/GenBank/DDBJ databases">
        <title>Identification and resolution of microdiversity through metagenomic sequencing of parallel consortia.</title>
        <authorList>
            <person name="Nelson W.C."/>
            <person name="Romine M.F."/>
            <person name="Lindemann S.R."/>
        </authorList>
    </citation>
    <scope>NUCLEOTIDE SEQUENCE [LARGE SCALE GENOMIC DNA]</scope>
    <source>
        <strain evidence="2">Ana</strain>
    </source>
</reference>
<dbReference type="PANTHER" id="PTHR45947:SF3">
    <property type="entry name" value="SULFOQUINOVOSYL TRANSFERASE SQD2"/>
    <property type="match status" value="1"/>
</dbReference>
<dbReference type="InterPro" id="IPR001296">
    <property type="entry name" value="Glyco_trans_1"/>
</dbReference>
<feature type="domain" description="Glycosyl transferase family 1" evidence="1">
    <location>
        <begin position="234"/>
        <end position="393"/>
    </location>
</feature>
<accession>A0A0P7YSM4</accession>
<dbReference type="GO" id="GO:0016757">
    <property type="term" value="F:glycosyltransferase activity"/>
    <property type="evidence" value="ECO:0007669"/>
    <property type="project" value="InterPro"/>
</dbReference>
<name>A0A0P7YSM4_9CYAN</name>
<dbReference type="STRING" id="1666911.HLUCCA11_17835"/>
<dbReference type="Proteomes" id="UP000050465">
    <property type="component" value="Unassembled WGS sequence"/>
</dbReference>
<dbReference type="PANTHER" id="PTHR45947">
    <property type="entry name" value="SULFOQUINOVOSYL TRANSFERASE SQD2"/>
    <property type="match status" value="1"/>
</dbReference>
<gene>
    <name evidence="2" type="ORF">HLUCCA11_17835</name>
</gene>
<keyword evidence="2" id="KW-0808">Transferase</keyword>
<proteinExistence type="predicted"/>
<dbReference type="AlphaFoldDB" id="A0A0P7YSM4"/>
<comment type="caution">
    <text evidence="2">The sequence shown here is derived from an EMBL/GenBank/DDBJ whole genome shotgun (WGS) entry which is preliminary data.</text>
</comment>
<dbReference type="SUPFAM" id="SSF53756">
    <property type="entry name" value="UDP-Glycosyltransferase/glycogen phosphorylase"/>
    <property type="match status" value="1"/>
</dbReference>
<evidence type="ECO:0000259" key="1">
    <source>
        <dbReference type="Pfam" id="PF00534"/>
    </source>
</evidence>
<dbReference type="EMBL" id="LJZR01000029">
    <property type="protein sequence ID" value="KPQ33597.1"/>
    <property type="molecule type" value="Genomic_DNA"/>
</dbReference>
<dbReference type="PATRIC" id="fig|1666911.3.peg.2057"/>
<evidence type="ECO:0000313" key="3">
    <source>
        <dbReference type="Proteomes" id="UP000050465"/>
    </source>
</evidence>
<protein>
    <submittedName>
        <fullName evidence="2">Glycosyltransferase</fullName>
    </submittedName>
</protein>
<dbReference type="Pfam" id="PF00534">
    <property type="entry name" value="Glycos_transf_1"/>
    <property type="match status" value="1"/>
</dbReference>
<dbReference type="CDD" id="cd03801">
    <property type="entry name" value="GT4_PimA-like"/>
    <property type="match status" value="1"/>
</dbReference>
<organism evidence="2 3">
    <name type="scientific">Phormidesmis priestleyi Ana</name>
    <dbReference type="NCBI Taxonomy" id="1666911"/>
    <lineage>
        <taxon>Bacteria</taxon>
        <taxon>Bacillati</taxon>
        <taxon>Cyanobacteriota</taxon>
        <taxon>Cyanophyceae</taxon>
        <taxon>Leptolyngbyales</taxon>
        <taxon>Leptolyngbyaceae</taxon>
        <taxon>Phormidesmis</taxon>
    </lineage>
</organism>
<dbReference type="InterPro" id="IPR050194">
    <property type="entry name" value="Glycosyltransferase_grp1"/>
</dbReference>